<organism evidence="1 2">
    <name type="scientific">Colocasia esculenta</name>
    <name type="common">Wild taro</name>
    <name type="synonym">Arum esculentum</name>
    <dbReference type="NCBI Taxonomy" id="4460"/>
    <lineage>
        <taxon>Eukaryota</taxon>
        <taxon>Viridiplantae</taxon>
        <taxon>Streptophyta</taxon>
        <taxon>Embryophyta</taxon>
        <taxon>Tracheophyta</taxon>
        <taxon>Spermatophyta</taxon>
        <taxon>Magnoliopsida</taxon>
        <taxon>Liliopsida</taxon>
        <taxon>Araceae</taxon>
        <taxon>Aroideae</taxon>
        <taxon>Colocasieae</taxon>
        <taxon>Colocasia</taxon>
    </lineage>
</organism>
<gene>
    <name evidence="1" type="ORF">Taro_040979</name>
</gene>
<evidence type="ECO:0000313" key="2">
    <source>
        <dbReference type="Proteomes" id="UP000652761"/>
    </source>
</evidence>
<keyword evidence="2" id="KW-1185">Reference proteome</keyword>
<name>A0A843WS10_COLES</name>
<proteinExistence type="predicted"/>
<evidence type="ECO:0000313" key="1">
    <source>
        <dbReference type="EMBL" id="MQM08121.1"/>
    </source>
</evidence>
<dbReference type="EMBL" id="NMUH01004035">
    <property type="protein sequence ID" value="MQM08121.1"/>
    <property type="molecule type" value="Genomic_DNA"/>
</dbReference>
<sequence>MASTADAADRPAQAKPVDESLHWDSFVILLEKLENASTSLEISPSLVKKLKSNHAWFLDSLTRFKPPNPTSRSALDSLDISFGQTSLRIKPEIREAALHVSSFLVKTKETRFL</sequence>
<accession>A0A843WS10</accession>
<reference evidence="1" key="1">
    <citation type="submission" date="2017-07" db="EMBL/GenBank/DDBJ databases">
        <title>Taro Niue Genome Assembly and Annotation.</title>
        <authorList>
            <person name="Atibalentja N."/>
            <person name="Keating K."/>
            <person name="Fields C.J."/>
        </authorList>
    </citation>
    <scope>NUCLEOTIDE SEQUENCE</scope>
    <source>
        <strain evidence="1">Niue_2</strain>
        <tissue evidence="1">Leaf</tissue>
    </source>
</reference>
<dbReference type="AlphaFoldDB" id="A0A843WS10"/>
<dbReference type="Proteomes" id="UP000652761">
    <property type="component" value="Unassembled WGS sequence"/>
</dbReference>
<comment type="caution">
    <text evidence="1">The sequence shown here is derived from an EMBL/GenBank/DDBJ whole genome shotgun (WGS) entry which is preliminary data.</text>
</comment>
<protein>
    <submittedName>
        <fullName evidence="1">Uncharacterized protein</fullName>
    </submittedName>
</protein>
<dbReference type="OrthoDB" id="552259at2759"/>